<dbReference type="EMBL" id="CM039438">
    <property type="protein sequence ID" value="KAI4299356.1"/>
    <property type="molecule type" value="Genomic_DNA"/>
</dbReference>
<dbReference type="Proteomes" id="UP000828941">
    <property type="component" value="Chromosome 13"/>
</dbReference>
<evidence type="ECO:0000313" key="1">
    <source>
        <dbReference type="EMBL" id="KAI4299356.1"/>
    </source>
</evidence>
<keyword evidence="2" id="KW-1185">Reference proteome</keyword>
<organism evidence="1 2">
    <name type="scientific">Bauhinia variegata</name>
    <name type="common">Purple orchid tree</name>
    <name type="synonym">Phanera variegata</name>
    <dbReference type="NCBI Taxonomy" id="167791"/>
    <lineage>
        <taxon>Eukaryota</taxon>
        <taxon>Viridiplantae</taxon>
        <taxon>Streptophyta</taxon>
        <taxon>Embryophyta</taxon>
        <taxon>Tracheophyta</taxon>
        <taxon>Spermatophyta</taxon>
        <taxon>Magnoliopsida</taxon>
        <taxon>eudicotyledons</taxon>
        <taxon>Gunneridae</taxon>
        <taxon>Pentapetalae</taxon>
        <taxon>rosids</taxon>
        <taxon>fabids</taxon>
        <taxon>Fabales</taxon>
        <taxon>Fabaceae</taxon>
        <taxon>Cercidoideae</taxon>
        <taxon>Cercideae</taxon>
        <taxon>Bauhiniinae</taxon>
        <taxon>Bauhinia</taxon>
    </lineage>
</organism>
<proteinExistence type="predicted"/>
<name>A0ACB9KPZ1_BAUVA</name>
<protein>
    <submittedName>
        <fullName evidence="1">Uncharacterized protein</fullName>
    </submittedName>
</protein>
<accession>A0ACB9KPZ1</accession>
<sequence length="458" mass="52246">MYESSKPCHSHLPLVHQVQNLKRSLLAILFYLPTSFFALLLLFLLAYNGFTVFWVHVPFLAKSLSKPIVFSPVPEVGGLLRRWASSQATLSSSVVFAVKEENSVAILKTHFPIMQKSNFSLIPSEKFSFHRSRRARRHKRGLRSVRSEAPFPVFSARIKAFFAGNGSSRYSCKVRFFMTWISTLESFGNRELLAIESLFKSIPKACLVIVSKSLDSDGGTQILMPFLNIGFKVIAIAPDFKYLFKDIPAEAWFKMLKDGNVNPGEVSIGQNLFNLLRLSLLYKYGGIYIDADVLVLKSFSKLRNTIGAQNSDTKTGKWSRLNNAVLIFDKKHPLFFKFIEEFTLTFDGNKWRHNGPYLVSRVVSRVSGRPGFNLTVLPPSAFYPADWHRIRSLFQGPKDELHSQWLVKKLRQIQKQSFAVHLWNRQSRNLKVEKGSIVDSIISSSCIFRDSSLWSLYV</sequence>
<evidence type="ECO:0000313" key="2">
    <source>
        <dbReference type="Proteomes" id="UP000828941"/>
    </source>
</evidence>
<reference evidence="1 2" key="1">
    <citation type="journal article" date="2022" name="DNA Res.">
        <title>Chromosomal-level genome assembly of the orchid tree Bauhinia variegata (Leguminosae; Cercidoideae) supports the allotetraploid origin hypothesis of Bauhinia.</title>
        <authorList>
            <person name="Zhong Y."/>
            <person name="Chen Y."/>
            <person name="Zheng D."/>
            <person name="Pang J."/>
            <person name="Liu Y."/>
            <person name="Luo S."/>
            <person name="Meng S."/>
            <person name="Qian L."/>
            <person name="Wei D."/>
            <person name="Dai S."/>
            <person name="Zhou R."/>
        </authorList>
    </citation>
    <scope>NUCLEOTIDE SEQUENCE [LARGE SCALE GENOMIC DNA]</scope>
    <source>
        <strain evidence="1">BV-YZ2020</strain>
    </source>
</reference>
<gene>
    <name evidence="1" type="ORF">L6164_032823</name>
</gene>
<comment type="caution">
    <text evidence="1">The sequence shown here is derived from an EMBL/GenBank/DDBJ whole genome shotgun (WGS) entry which is preliminary data.</text>
</comment>